<dbReference type="GO" id="GO:0000271">
    <property type="term" value="P:polysaccharide biosynthetic process"/>
    <property type="evidence" value="ECO:0007669"/>
    <property type="project" value="TreeGrafter"/>
</dbReference>
<evidence type="ECO:0000256" key="3">
    <source>
        <dbReference type="PIRSR" id="PIRSR000390-1"/>
    </source>
</evidence>
<keyword evidence="6" id="KW-0032">Aminotransferase</keyword>
<evidence type="ECO:0000256" key="4">
    <source>
        <dbReference type="PIRSR" id="PIRSR000390-2"/>
    </source>
</evidence>
<name>A0A7Y0E3U1_9PROT</name>
<gene>
    <name evidence="6" type="ORF">HH303_19690</name>
</gene>
<comment type="caution">
    <text evidence="6">The sequence shown here is derived from an EMBL/GenBank/DDBJ whole genome shotgun (WGS) entry which is preliminary data.</text>
</comment>
<dbReference type="Proteomes" id="UP000539372">
    <property type="component" value="Unassembled WGS sequence"/>
</dbReference>
<dbReference type="AlphaFoldDB" id="A0A7Y0E3U1"/>
<dbReference type="InterPro" id="IPR015422">
    <property type="entry name" value="PyrdxlP-dep_Trfase_small"/>
</dbReference>
<evidence type="ECO:0000256" key="1">
    <source>
        <dbReference type="ARBA" id="ARBA00022898"/>
    </source>
</evidence>
<dbReference type="GO" id="GO:0008483">
    <property type="term" value="F:transaminase activity"/>
    <property type="evidence" value="ECO:0007669"/>
    <property type="project" value="UniProtKB-KW"/>
</dbReference>
<keyword evidence="6" id="KW-0808">Transferase</keyword>
<dbReference type="EMBL" id="JABBNT010000009">
    <property type="protein sequence ID" value="NMM46721.1"/>
    <property type="molecule type" value="Genomic_DNA"/>
</dbReference>
<organism evidence="6 7">
    <name type="scientific">Pacificispira spongiicola</name>
    <dbReference type="NCBI Taxonomy" id="2729598"/>
    <lineage>
        <taxon>Bacteria</taxon>
        <taxon>Pseudomonadati</taxon>
        <taxon>Pseudomonadota</taxon>
        <taxon>Alphaproteobacteria</taxon>
        <taxon>Rhodospirillales</taxon>
        <taxon>Rhodospirillaceae</taxon>
        <taxon>Pacificispira</taxon>
    </lineage>
</organism>
<dbReference type="SUPFAM" id="SSF53383">
    <property type="entry name" value="PLP-dependent transferases"/>
    <property type="match status" value="1"/>
</dbReference>
<evidence type="ECO:0000313" key="6">
    <source>
        <dbReference type="EMBL" id="NMM46721.1"/>
    </source>
</evidence>
<dbReference type="PANTHER" id="PTHR30244:SF36">
    <property type="entry name" value="3-OXO-GLUCOSE-6-PHOSPHATE:GLUTAMATE AMINOTRANSFERASE"/>
    <property type="match status" value="1"/>
</dbReference>
<protein>
    <submittedName>
        <fullName evidence="6">DegT/DnrJ/EryC1/StrS family aminotransferase</fullName>
    </submittedName>
</protein>
<dbReference type="RefSeq" id="WP_169627125.1">
    <property type="nucleotide sequence ID" value="NZ_JABBNT010000009.1"/>
</dbReference>
<dbReference type="InterPro" id="IPR000653">
    <property type="entry name" value="DegT/StrS_aminotransferase"/>
</dbReference>
<dbReference type="InterPro" id="IPR015424">
    <property type="entry name" value="PyrdxlP-dep_Trfase"/>
</dbReference>
<dbReference type="Gene3D" id="3.40.640.10">
    <property type="entry name" value="Type I PLP-dependent aspartate aminotransferase-like (Major domain)"/>
    <property type="match status" value="1"/>
</dbReference>
<proteinExistence type="inferred from homology"/>
<reference evidence="6 7" key="1">
    <citation type="submission" date="2020-04" db="EMBL/GenBank/DDBJ databases">
        <title>Rhodospirillaceae bacterium KN72 isolated from deep sea.</title>
        <authorList>
            <person name="Zhang D.-C."/>
        </authorList>
    </citation>
    <scope>NUCLEOTIDE SEQUENCE [LARGE SCALE GENOMIC DNA]</scope>
    <source>
        <strain evidence="6 7">KN72</strain>
    </source>
</reference>
<dbReference type="CDD" id="cd00616">
    <property type="entry name" value="AHBA_syn"/>
    <property type="match status" value="1"/>
</dbReference>
<keyword evidence="1 4" id="KW-0663">Pyridoxal phosphate</keyword>
<comment type="similarity">
    <text evidence="2 5">Belongs to the DegT/DnrJ/EryC1 family.</text>
</comment>
<sequence length="390" mass="41951">MSGLTQKELLNMGRALATPPSVTAPRVPFLDLRVTDAGLRADILDRVDRVLCHGRVVLGPEVEEFEEKLATYCGSRYAVGVGSGTAALFIGLKALGIGPEDEVITTCLSFVGTANGISLVGAKPVFVDVVDGFSMDCDRIEQAITSKTKAIMPVHFTGKLCDMDALARIAEKYGLSMIEDAAPAIGAELNGKRAGSFGTVGALSLNPMKVLNALGEAGALVTDDETAYEAMQWLRYNGVVNKEKCVDPSINGRIDTIQAAILLARLERLEDLIARRRVIAARYNEAFANLVDVPAEAPGYRNVYYTYSILTSERNALARHLSDSGIETKIQHPIIMPEHPAYLEQDLSAYSNGIRTTDTVLCLPGHENMTDDQVDIVIDAVLSFFGGNGA</sequence>
<dbReference type="Pfam" id="PF01041">
    <property type="entry name" value="DegT_DnrJ_EryC1"/>
    <property type="match status" value="1"/>
</dbReference>
<keyword evidence="7" id="KW-1185">Reference proteome</keyword>
<feature type="active site" description="Proton acceptor" evidence="3">
    <location>
        <position position="209"/>
    </location>
</feature>
<accession>A0A7Y0E3U1</accession>
<evidence type="ECO:0000256" key="5">
    <source>
        <dbReference type="RuleBase" id="RU004508"/>
    </source>
</evidence>
<feature type="modified residue" description="N6-(pyridoxal phosphate)lysine" evidence="4">
    <location>
        <position position="209"/>
    </location>
</feature>
<dbReference type="InterPro" id="IPR015421">
    <property type="entry name" value="PyrdxlP-dep_Trfase_major"/>
</dbReference>
<dbReference type="Gene3D" id="3.90.1150.10">
    <property type="entry name" value="Aspartate Aminotransferase, domain 1"/>
    <property type="match status" value="1"/>
</dbReference>
<dbReference type="PANTHER" id="PTHR30244">
    <property type="entry name" value="TRANSAMINASE"/>
    <property type="match status" value="1"/>
</dbReference>
<evidence type="ECO:0000313" key="7">
    <source>
        <dbReference type="Proteomes" id="UP000539372"/>
    </source>
</evidence>
<dbReference type="PIRSF" id="PIRSF000390">
    <property type="entry name" value="PLP_StrS"/>
    <property type="match status" value="1"/>
</dbReference>
<evidence type="ECO:0000256" key="2">
    <source>
        <dbReference type="ARBA" id="ARBA00037999"/>
    </source>
</evidence>
<dbReference type="GO" id="GO:0030170">
    <property type="term" value="F:pyridoxal phosphate binding"/>
    <property type="evidence" value="ECO:0007669"/>
    <property type="project" value="TreeGrafter"/>
</dbReference>